<reference evidence="2" key="2">
    <citation type="submission" date="2015-01" db="EMBL/GenBank/DDBJ databases">
        <title>Evolutionary Origins and Diversification of the Mycorrhizal Mutualists.</title>
        <authorList>
            <consortium name="DOE Joint Genome Institute"/>
            <consortium name="Mycorrhizal Genomics Consortium"/>
            <person name="Kohler A."/>
            <person name="Kuo A."/>
            <person name="Nagy L.G."/>
            <person name="Floudas D."/>
            <person name="Copeland A."/>
            <person name="Barry K.W."/>
            <person name="Cichocki N."/>
            <person name="Veneault-Fourrey C."/>
            <person name="LaButti K."/>
            <person name="Lindquist E.A."/>
            <person name="Lipzen A."/>
            <person name="Lundell T."/>
            <person name="Morin E."/>
            <person name="Murat C."/>
            <person name="Riley R."/>
            <person name="Ohm R."/>
            <person name="Sun H."/>
            <person name="Tunlid A."/>
            <person name="Henrissat B."/>
            <person name="Grigoriev I.V."/>
            <person name="Hibbett D.S."/>
            <person name="Martin F."/>
        </authorList>
    </citation>
    <scope>NUCLEOTIDE SEQUENCE [LARGE SCALE GENOMIC DNA]</scope>
    <source>
        <strain evidence="2">Ve08.2h10</strain>
    </source>
</reference>
<protein>
    <submittedName>
        <fullName evidence="1">Uncharacterized protein</fullName>
    </submittedName>
</protein>
<evidence type="ECO:0000313" key="2">
    <source>
        <dbReference type="Proteomes" id="UP000054538"/>
    </source>
</evidence>
<dbReference type="EMBL" id="KN825789">
    <property type="protein sequence ID" value="KIK81495.1"/>
    <property type="molecule type" value="Genomic_DNA"/>
</dbReference>
<dbReference type="HOGENOM" id="CLU_104293_3_0_1"/>
<accession>A0A0D0DQB6</accession>
<sequence>MSSNTASADTPTCLTLIGSSKFQIWKLQIMAKLQREKVLGVALGTDVFSPTLSRTWRISGTAMSEEAWKWMEWNKRTHRIIQDNISNALLLKMEIHTTARDTFDALLCYTYMLHIPCSLCHCLVHMSSIER</sequence>
<proteinExistence type="predicted"/>
<evidence type="ECO:0000313" key="1">
    <source>
        <dbReference type="EMBL" id="KIK81495.1"/>
    </source>
</evidence>
<keyword evidence="2" id="KW-1185">Reference proteome</keyword>
<reference evidence="1 2" key="1">
    <citation type="submission" date="2014-04" db="EMBL/GenBank/DDBJ databases">
        <authorList>
            <consortium name="DOE Joint Genome Institute"/>
            <person name="Kuo A."/>
            <person name="Kohler A."/>
            <person name="Jargeat P."/>
            <person name="Nagy L.G."/>
            <person name="Floudas D."/>
            <person name="Copeland A."/>
            <person name="Barry K.W."/>
            <person name="Cichocki N."/>
            <person name="Veneault-Fourrey C."/>
            <person name="LaButti K."/>
            <person name="Lindquist E.A."/>
            <person name="Lipzen A."/>
            <person name="Lundell T."/>
            <person name="Morin E."/>
            <person name="Murat C."/>
            <person name="Sun H."/>
            <person name="Tunlid A."/>
            <person name="Henrissat B."/>
            <person name="Grigoriev I.V."/>
            <person name="Hibbett D.S."/>
            <person name="Martin F."/>
            <person name="Nordberg H.P."/>
            <person name="Cantor M.N."/>
            <person name="Hua S.X."/>
        </authorList>
    </citation>
    <scope>NUCLEOTIDE SEQUENCE [LARGE SCALE GENOMIC DNA]</scope>
    <source>
        <strain evidence="1 2">Ve08.2h10</strain>
    </source>
</reference>
<dbReference type="Proteomes" id="UP000054538">
    <property type="component" value="Unassembled WGS sequence"/>
</dbReference>
<organism evidence="1 2">
    <name type="scientific">Paxillus rubicundulus Ve08.2h10</name>
    <dbReference type="NCBI Taxonomy" id="930991"/>
    <lineage>
        <taxon>Eukaryota</taxon>
        <taxon>Fungi</taxon>
        <taxon>Dikarya</taxon>
        <taxon>Basidiomycota</taxon>
        <taxon>Agaricomycotina</taxon>
        <taxon>Agaricomycetes</taxon>
        <taxon>Agaricomycetidae</taxon>
        <taxon>Boletales</taxon>
        <taxon>Paxilineae</taxon>
        <taxon>Paxillaceae</taxon>
        <taxon>Paxillus</taxon>
    </lineage>
</organism>
<dbReference type="AlphaFoldDB" id="A0A0D0DQB6"/>
<dbReference type="OrthoDB" id="2953744at2759"/>
<gene>
    <name evidence="1" type="ORF">PAXRUDRAFT_156001</name>
</gene>
<dbReference type="InParanoid" id="A0A0D0DQB6"/>
<name>A0A0D0DQB6_9AGAM</name>